<dbReference type="Proteomes" id="UP000823775">
    <property type="component" value="Unassembled WGS sequence"/>
</dbReference>
<reference evidence="1 2" key="1">
    <citation type="journal article" date="2021" name="BMC Genomics">
        <title>Datura genome reveals duplications of psychoactive alkaloid biosynthetic genes and high mutation rate following tissue culture.</title>
        <authorList>
            <person name="Rajewski A."/>
            <person name="Carter-House D."/>
            <person name="Stajich J."/>
            <person name="Litt A."/>
        </authorList>
    </citation>
    <scope>NUCLEOTIDE SEQUENCE [LARGE SCALE GENOMIC DNA]</scope>
    <source>
        <strain evidence="1">AR-01</strain>
    </source>
</reference>
<name>A0ABS8WU17_DATST</name>
<proteinExistence type="predicted"/>
<sequence>DPLRRLGHHCGGSNDYLRFIMVGLQPLLWSCCSENPTAAAVPRTSSYPKLPNFTLIL</sequence>
<protein>
    <submittedName>
        <fullName evidence="1">Uncharacterized protein</fullName>
    </submittedName>
</protein>
<keyword evidence="2" id="KW-1185">Reference proteome</keyword>
<comment type="caution">
    <text evidence="1">The sequence shown here is derived from an EMBL/GenBank/DDBJ whole genome shotgun (WGS) entry which is preliminary data.</text>
</comment>
<evidence type="ECO:0000313" key="1">
    <source>
        <dbReference type="EMBL" id="MCE3215683.1"/>
    </source>
</evidence>
<organism evidence="1 2">
    <name type="scientific">Datura stramonium</name>
    <name type="common">Jimsonweed</name>
    <name type="synonym">Common thornapple</name>
    <dbReference type="NCBI Taxonomy" id="4076"/>
    <lineage>
        <taxon>Eukaryota</taxon>
        <taxon>Viridiplantae</taxon>
        <taxon>Streptophyta</taxon>
        <taxon>Embryophyta</taxon>
        <taxon>Tracheophyta</taxon>
        <taxon>Spermatophyta</taxon>
        <taxon>Magnoliopsida</taxon>
        <taxon>eudicotyledons</taxon>
        <taxon>Gunneridae</taxon>
        <taxon>Pentapetalae</taxon>
        <taxon>asterids</taxon>
        <taxon>lamiids</taxon>
        <taxon>Solanales</taxon>
        <taxon>Solanaceae</taxon>
        <taxon>Solanoideae</taxon>
        <taxon>Datureae</taxon>
        <taxon>Datura</taxon>
    </lineage>
</organism>
<dbReference type="EMBL" id="JACEIK010011450">
    <property type="protein sequence ID" value="MCE3215683.1"/>
    <property type="molecule type" value="Genomic_DNA"/>
</dbReference>
<gene>
    <name evidence="1" type="ORF">HAX54_003188</name>
</gene>
<accession>A0ABS8WU17</accession>
<feature type="non-terminal residue" evidence="1">
    <location>
        <position position="1"/>
    </location>
</feature>
<feature type="non-terminal residue" evidence="1">
    <location>
        <position position="57"/>
    </location>
</feature>
<evidence type="ECO:0000313" key="2">
    <source>
        <dbReference type="Proteomes" id="UP000823775"/>
    </source>
</evidence>